<proteinExistence type="predicted"/>
<keyword evidence="1" id="KW-0812">Transmembrane</keyword>
<dbReference type="RefSeq" id="WP_177198227.1">
    <property type="nucleotide sequence ID" value="NZ_FOUB01000109.1"/>
</dbReference>
<keyword evidence="3" id="KW-1185">Reference proteome</keyword>
<sequence>MDFSAGRYRNGAHGQTESKVNLLGLFSILTTMVSVALRGIEEVVFSP</sequence>
<dbReference type="Proteomes" id="UP000183287">
    <property type="component" value="Unassembled WGS sequence"/>
</dbReference>
<evidence type="ECO:0000313" key="3">
    <source>
        <dbReference type="Proteomes" id="UP000183287"/>
    </source>
</evidence>
<dbReference type="EMBL" id="FOUB01000109">
    <property type="protein sequence ID" value="SFN13082.1"/>
    <property type="molecule type" value="Genomic_DNA"/>
</dbReference>
<keyword evidence="1" id="KW-0472">Membrane</keyword>
<reference evidence="3" key="1">
    <citation type="submission" date="2016-10" db="EMBL/GenBank/DDBJ databases">
        <authorList>
            <person name="Varghese N."/>
            <person name="Submissions S."/>
        </authorList>
    </citation>
    <scope>NUCLEOTIDE SEQUENCE [LARGE SCALE GENOMIC DNA]</scope>
    <source>
        <strain evidence="3">Nm44</strain>
    </source>
</reference>
<protein>
    <submittedName>
        <fullName evidence="2">Uncharacterized protein</fullName>
    </submittedName>
</protein>
<evidence type="ECO:0000256" key="1">
    <source>
        <dbReference type="SAM" id="Phobius"/>
    </source>
</evidence>
<feature type="transmembrane region" description="Helical" evidence="1">
    <location>
        <begin position="20"/>
        <end position="40"/>
    </location>
</feature>
<dbReference type="AlphaFoldDB" id="A0A1I4WIN2"/>
<accession>A0A1I4WIN2</accession>
<name>A0A1I4WIN2_9PROT</name>
<gene>
    <name evidence="2" type="ORF">SAMN05421863_110911</name>
</gene>
<evidence type="ECO:0000313" key="2">
    <source>
        <dbReference type="EMBL" id="SFN13082.1"/>
    </source>
</evidence>
<organism evidence="2 3">
    <name type="scientific">Nitrosomonas communis</name>
    <dbReference type="NCBI Taxonomy" id="44574"/>
    <lineage>
        <taxon>Bacteria</taxon>
        <taxon>Pseudomonadati</taxon>
        <taxon>Pseudomonadota</taxon>
        <taxon>Betaproteobacteria</taxon>
        <taxon>Nitrosomonadales</taxon>
        <taxon>Nitrosomonadaceae</taxon>
        <taxon>Nitrosomonas</taxon>
    </lineage>
</organism>
<keyword evidence="1" id="KW-1133">Transmembrane helix</keyword>